<dbReference type="EMBL" id="GBRH01186265">
    <property type="protein sequence ID" value="JAE11631.1"/>
    <property type="molecule type" value="Transcribed_RNA"/>
</dbReference>
<organism evidence="1">
    <name type="scientific">Arundo donax</name>
    <name type="common">Giant reed</name>
    <name type="synonym">Donax arundinaceus</name>
    <dbReference type="NCBI Taxonomy" id="35708"/>
    <lineage>
        <taxon>Eukaryota</taxon>
        <taxon>Viridiplantae</taxon>
        <taxon>Streptophyta</taxon>
        <taxon>Embryophyta</taxon>
        <taxon>Tracheophyta</taxon>
        <taxon>Spermatophyta</taxon>
        <taxon>Magnoliopsida</taxon>
        <taxon>Liliopsida</taxon>
        <taxon>Poales</taxon>
        <taxon>Poaceae</taxon>
        <taxon>PACMAD clade</taxon>
        <taxon>Arundinoideae</taxon>
        <taxon>Arundineae</taxon>
        <taxon>Arundo</taxon>
    </lineage>
</organism>
<reference evidence="1" key="2">
    <citation type="journal article" date="2015" name="Data Brief">
        <title>Shoot transcriptome of the giant reed, Arundo donax.</title>
        <authorList>
            <person name="Barrero R.A."/>
            <person name="Guerrero F.D."/>
            <person name="Moolhuijzen P."/>
            <person name="Goolsby J.A."/>
            <person name="Tidwell J."/>
            <person name="Bellgard S.E."/>
            <person name="Bellgard M.I."/>
        </authorList>
    </citation>
    <scope>NUCLEOTIDE SEQUENCE</scope>
    <source>
        <tissue evidence="1">Shoot tissue taken approximately 20 cm above the soil surface</tissue>
    </source>
</reference>
<sequence>MKCSDDQIKKVIGAISSRMYYWLFQHCLINIINLY</sequence>
<proteinExistence type="predicted"/>
<dbReference type="AlphaFoldDB" id="A0A0A9FMV5"/>
<protein>
    <submittedName>
        <fullName evidence="1">Uncharacterized protein</fullName>
    </submittedName>
</protein>
<reference evidence="1" key="1">
    <citation type="submission" date="2014-09" db="EMBL/GenBank/DDBJ databases">
        <authorList>
            <person name="Magalhaes I.L.F."/>
            <person name="Oliveira U."/>
            <person name="Santos F.R."/>
            <person name="Vidigal T.H.D.A."/>
            <person name="Brescovit A.D."/>
            <person name="Santos A.J."/>
        </authorList>
    </citation>
    <scope>NUCLEOTIDE SEQUENCE</scope>
    <source>
        <tissue evidence="1">Shoot tissue taken approximately 20 cm above the soil surface</tissue>
    </source>
</reference>
<accession>A0A0A9FMV5</accession>
<evidence type="ECO:0000313" key="1">
    <source>
        <dbReference type="EMBL" id="JAE11631.1"/>
    </source>
</evidence>
<name>A0A0A9FMV5_ARUDO</name>